<name>A0ABR7ULP0_9BRAD</name>
<dbReference type="EMBL" id="JAATTO010000105">
    <property type="protein sequence ID" value="MBC9984297.1"/>
    <property type="molecule type" value="Genomic_DNA"/>
</dbReference>
<keyword evidence="2" id="KW-1185">Reference proteome</keyword>
<dbReference type="RefSeq" id="WP_188102822.1">
    <property type="nucleotide sequence ID" value="NZ_JAANIH010000028.1"/>
</dbReference>
<comment type="caution">
    <text evidence="1">The sequence shown here is derived from an EMBL/GenBank/DDBJ whole genome shotgun (WGS) entry which is preliminary data.</text>
</comment>
<reference evidence="1 2" key="1">
    <citation type="journal article" date="2020" name="Arch. Microbiol.">
        <title>Bradyrhizobium campsiandrae sp. nov., a nitrogen-fixing bacterial strain isolated from a native leguminous tree from the Amazon adapted to flooded conditions.</title>
        <authorList>
            <person name="Cabral Michel D."/>
            <person name="Martins da Costa E."/>
            <person name="Azarias Guimaraes A."/>
            <person name="Soares de Carvalho T."/>
            <person name="Santos de Castro Caputo P."/>
            <person name="Willems A."/>
            <person name="de Souza Moreira F.M."/>
        </authorList>
    </citation>
    <scope>NUCLEOTIDE SEQUENCE [LARGE SCALE GENOMIC DNA]</scope>
    <source>
        <strain evidence="2">INPA 384B</strain>
    </source>
</reference>
<evidence type="ECO:0000313" key="2">
    <source>
        <dbReference type="Proteomes" id="UP000639516"/>
    </source>
</evidence>
<gene>
    <name evidence="1" type="ORF">HA482_39600</name>
</gene>
<proteinExistence type="predicted"/>
<organism evidence="1 2">
    <name type="scientific">Bradyrhizobium campsiandrae</name>
    <dbReference type="NCBI Taxonomy" id="1729892"/>
    <lineage>
        <taxon>Bacteria</taxon>
        <taxon>Pseudomonadati</taxon>
        <taxon>Pseudomonadota</taxon>
        <taxon>Alphaproteobacteria</taxon>
        <taxon>Hyphomicrobiales</taxon>
        <taxon>Nitrobacteraceae</taxon>
        <taxon>Bradyrhizobium</taxon>
    </lineage>
</organism>
<protein>
    <submittedName>
        <fullName evidence="1">Cytochrome c</fullName>
    </submittedName>
</protein>
<accession>A0ABR7ULP0</accession>
<sequence>MGFDRIKAILDQGLAAWEQQNGPAALHGHGPTFKWDTKANLLAAIGHGKQLIQPDLIGKDGASANLVIDLRTGIASPAFRMPKGGPFIPDTEVQEIVDWINQGCPD</sequence>
<dbReference type="Proteomes" id="UP000639516">
    <property type="component" value="Unassembled WGS sequence"/>
</dbReference>
<evidence type="ECO:0000313" key="1">
    <source>
        <dbReference type="EMBL" id="MBC9984297.1"/>
    </source>
</evidence>